<dbReference type="InterPro" id="IPR052338">
    <property type="entry name" value="Transposase_5"/>
</dbReference>
<dbReference type="Gene3D" id="3.30.420.10">
    <property type="entry name" value="Ribonuclease H-like superfamily/Ribonuclease H"/>
    <property type="match status" value="1"/>
</dbReference>
<comment type="caution">
    <text evidence="2">The sequence shown here is derived from an EMBL/GenBank/DDBJ whole genome shotgun (WGS) entry which is preliminary data.</text>
</comment>
<proteinExistence type="predicted"/>
<dbReference type="PANTHER" id="PTHR23022:SF119">
    <property type="entry name" value="TC1-LIKE TRANSPOSASE DDE DOMAIN-CONTAINING PROTEIN"/>
    <property type="match status" value="1"/>
</dbReference>
<dbReference type="InterPro" id="IPR038717">
    <property type="entry name" value="Tc1-like_DDE_dom"/>
</dbReference>
<sequence length="213" mass="25468">MGFRSRRPTRIPLMTSRHKPLRLAWARQHRHWTVDDWKHVAWSDESRFQLYRADGRVRVWRQPHEYMDPTCQQGTVQAGGGSVMVWGVCSWRNIGSLIRLDTTLTGDRYVSIMSDRLHPFMSIVHSDGLREFQQDNATPHTSRIATEWFQEHSSDFRHFRWPPKSPDKNIIEHIWDTLQRAVQKRYSPLLLLRIYGQPCRIHGVNYLQHYFRH</sequence>
<dbReference type="GO" id="GO:0003676">
    <property type="term" value="F:nucleic acid binding"/>
    <property type="evidence" value="ECO:0007669"/>
    <property type="project" value="InterPro"/>
</dbReference>
<dbReference type="OrthoDB" id="6429669at2759"/>
<dbReference type="EMBL" id="BGPR01054378">
    <property type="protein sequence ID" value="GBO31152.1"/>
    <property type="molecule type" value="Genomic_DNA"/>
</dbReference>
<accession>A0A4Y2W2E7</accession>
<name>A0A4Y2W2E7_ARAVE</name>
<protein>
    <submittedName>
        <fullName evidence="2">Transposable element Tcb2 transposase</fullName>
    </submittedName>
</protein>
<evidence type="ECO:0000259" key="1">
    <source>
        <dbReference type="Pfam" id="PF13358"/>
    </source>
</evidence>
<feature type="domain" description="Tc1-like transposase DDE" evidence="1">
    <location>
        <begin position="40"/>
        <end position="186"/>
    </location>
</feature>
<gene>
    <name evidence="2" type="primary">TCB2_157</name>
    <name evidence="2" type="ORF">AVEN_49227_1</name>
</gene>
<reference evidence="2 3" key="1">
    <citation type="journal article" date="2019" name="Sci. Rep.">
        <title>Orb-weaving spider Araneus ventricosus genome elucidates the spidroin gene catalogue.</title>
        <authorList>
            <person name="Kono N."/>
            <person name="Nakamura H."/>
            <person name="Ohtoshi R."/>
            <person name="Moran D.A.P."/>
            <person name="Shinohara A."/>
            <person name="Yoshida Y."/>
            <person name="Fujiwara M."/>
            <person name="Mori M."/>
            <person name="Tomita M."/>
            <person name="Arakawa K."/>
        </authorList>
    </citation>
    <scope>NUCLEOTIDE SEQUENCE [LARGE SCALE GENOMIC DNA]</scope>
</reference>
<evidence type="ECO:0000313" key="3">
    <source>
        <dbReference type="Proteomes" id="UP000499080"/>
    </source>
</evidence>
<evidence type="ECO:0000313" key="2">
    <source>
        <dbReference type="EMBL" id="GBO31152.1"/>
    </source>
</evidence>
<dbReference type="Proteomes" id="UP000499080">
    <property type="component" value="Unassembled WGS sequence"/>
</dbReference>
<dbReference type="AlphaFoldDB" id="A0A4Y2W2E7"/>
<organism evidence="2 3">
    <name type="scientific">Araneus ventricosus</name>
    <name type="common">Orbweaver spider</name>
    <name type="synonym">Epeira ventricosa</name>
    <dbReference type="NCBI Taxonomy" id="182803"/>
    <lineage>
        <taxon>Eukaryota</taxon>
        <taxon>Metazoa</taxon>
        <taxon>Ecdysozoa</taxon>
        <taxon>Arthropoda</taxon>
        <taxon>Chelicerata</taxon>
        <taxon>Arachnida</taxon>
        <taxon>Araneae</taxon>
        <taxon>Araneomorphae</taxon>
        <taxon>Entelegynae</taxon>
        <taxon>Araneoidea</taxon>
        <taxon>Araneidae</taxon>
        <taxon>Araneus</taxon>
    </lineage>
</organism>
<keyword evidence="3" id="KW-1185">Reference proteome</keyword>
<dbReference type="PANTHER" id="PTHR23022">
    <property type="entry name" value="TRANSPOSABLE ELEMENT-RELATED"/>
    <property type="match status" value="1"/>
</dbReference>
<dbReference type="InterPro" id="IPR036397">
    <property type="entry name" value="RNaseH_sf"/>
</dbReference>
<dbReference type="Pfam" id="PF13358">
    <property type="entry name" value="DDE_3"/>
    <property type="match status" value="1"/>
</dbReference>